<proteinExistence type="predicted"/>
<evidence type="ECO:0000313" key="3">
    <source>
        <dbReference type="Proteomes" id="UP000250140"/>
    </source>
</evidence>
<evidence type="ECO:0000313" key="2">
    <source>
        <dbReference type="EMBL" id="OCL03401.1"/>
    </source>
</evidence>
<dbReference type="EMBL" id="KV750745">
    <property type="protein sequence ID" value="OCL03401.1"/>
    <property type="molecule type" value="Genomic_DNA"/>
</dbReference>
<accession>A0A8E2ERQ7</accession>
<feature type="region of interest" description="Disordered" evidence="1">
    <location>
        <begin position="115"/>
        <end position="152"/>
    </location>
</feature>
<sequence>MEHGAWGGVWSAEALERWIISSTGATEQQQSNQATLGLAGQLAARREVLNASQAFARHGLSGTLGALPQPITKQDGKAPGKRGKTTTRWHVFARGMTRSSDSFAPGPWERVRRQLNSTRSGKPFQEIEDSAAKARRTGSPPDSASESSVPTLQGEASVIASAFVMRGQHWCTGGARAGKARKEIPSHASPSTPIHASPPIGTNAASTIAPSLHRFIASSLHLCTAESLNRSIAQSTHRPTNRSRLRTIKVGTMSPFDPRPFPSHWLELVTAACILGNPTCLPTPSIFPL</sequence>
<name>A0A8E2ERQ7_9PEZI</name>
<dbReference type="Proteomes" id="UP000250140">
    <property type="component" value="Unassembled WGS sequence"/>
</dbReference>
<evidence type="ECO:0000256" key="1">
    <source>
        <dbReference type="SAM" id="MobiDB-lite"/>
    </source>
</evidence>
<protein>
    <submittedName>
        <fullName evidence="2">Uncharacterized protein</fullName>
    </submittedName>
</protein>
<reference evidence="2 3" key="1">
    <citation type="journal article" date="2016" name="Nat. Commun.">
        <title>Ectomycorrhizal ecology is imprinted in the genome of the dominant symbiotic fungus Cenococcum geophilum.</title>
        <authorList>
            <consortium name="DOE Joint Genome Institute"/>
            <person name="Peter M."/>
            <person name="Kohler A."/>
            <person name="Ohm R.A."/>
            <person name="Kuo A."/>
            <person name="Krutzmann J."/>
            <person name="Morin E."/>
            <person name="Arend M."/>
            <person name="Barry K.W."/>
            <person name="Binder M."/>
            <person name="Choi C."/>
            <person name="Clum A."/>
            <person name="Copeland A."/>
            <person name="Grisel N."/>
            <person name="Haridas S."/>
            <person name="Kipfer T."/>
            <person name="LaButti K."/>
            <person name="Lindquist E."/>
            <person name="Lipzen A."/>
            <person name="Maire R."/>
            <person name="Meier B."/>
            <person name="Mihaltcheva S."/>
            <person name="Molinier V."/>
            <person name="Murat C."/>
            <person name="Poggeler S."/>
            <person name="Quandt C.A."/>
            <person name="Sperisen C."/>
            <person name="Tritt A."/>
            <person name="Tisserant E."/>
            <person name="Crous P.W."/>
            <person name="Henrissat B."/>
            <person name="Nehls U."/>
            <person name="Egli S."/>
            <person name="Spatafora J.W."/>
            <person name="Grigoriev I.V."/>
            <person name="Martin F.M."/>
        </authorList>
    </citation>
    <scope>NUCLEOTIDE SEQUENCE [LARGE SCALE GENOMIC DNA]</scope>
    <source>
        <strain evidence="2 3">CBS 207.34</strain>
    </source>
</reference>
<keyword evidence="3" id="KW-1185">Reference proteome</keyword>
<gene>
    <name evidence="2" type="ORF">AOQ84DRAFT_392295</name>
</gene>
<organism evidence="2 3">
    <name type="scientific">Glonium stellatum</name>
    <dbReference type="NCBI Taxonomy" id="574774"/>
    <lineage>
        <taxon>Eukaryota</taxon>
        <taxon>Fungi</taxon>
        <taxon>Dikarya</taxon>
        <taxon>Ascomycota</taxon>
        <taxon>Pezizomycotina</taxon>
        <taxon>Dothideomycetes</taxon>
        <taxon>Pleosporomycetidae</taxon>
        <taxon>Gloniales</taxon>
        <taxon>Gloniaceae</taxon>
        <taxon>Glonium</taxon>
    </lineage>
</organism>
<feature type="compositionally biased region" description="Polar residues" evidence="1">
    <location>
        <begin position="140"/>
        <end position="151"/>
    </location>
</feature>
<dbReference type="AlphaFoldDB" id="A0A8E2ERQ7"/>